<dbReference type="RefSeq" id="WP_126381017.1">
    <property type="nucleotide sequence ID" value="NZ_AP017378.1"/>
</dbReference>
<dbReference type="InterPro" id="IPR037522">
    <property type="entry name" value="HD_GYP_dom"/>
</dbReference>
<dbReference type="InterPro" id="IPR003607">
    <property type="entry name" value="HD/PDEase_dom"/>
</dbReference>
<organism evidence="2 3">
    <name type="scientific">Desulfovibrio ferrophilus</name>
    <dbReference type="NCBI Taxonomy" id="241368"/>
    <lineage>
        <taxon>Bacteria</taxon>
        <taxon>Pseudomonadati</taxon>
        <taxon>Thermodesulfobacteriota</taxon>
        <taxon>Desulfovibrionia</taxon>
        <taxon>Desulfovibrionales</taxon>
        <taxon>Desulfovibrionaceae</taxon>
        <taxon>Desulfovibrio</taxon>
    </lineage>
</organism>
<dbReference type="PROSITE" id="PS51832">
    <property type="entry name" value="HD_GYP"/>
    <property type="match status" value="1"/>
</dbReference>
<evidence type="ECO:0000313" key="2">
    <source>
        <dbReference type="EMBL" id="BBD10010.1"/>
    </source>
</evidence>
<dbReference type="Gene3D" id="1.10.3210.10">
    <property type="entry name" value="Hypothetical protein af1432"/>
    <property type="match status" value="1"/>
</dbReference>
<dbReference type="EMBL" id="AP017378">
    <property type="protein sequence ID" value="BBD10010.1"/>
    <property type="molecule type" value="Genomic_DNA"/>
</dbReference>
<dbReference type="InterPro" id="IPR052020">
    <property type="entry name" value="Cyclic_di-GMP/3'3'-cGAMP_PDE"/>
</dbReference>
<dbReference type="PANTHER" id="PTHR45228">
    <property type="entry name" value="CYCLIC DI-GMP PHOSPHODIESTERASE TM_0186-RELATED"/>
    <property type="match status" value="1"/>
</dbReference>
<dbReference type="Pfam" id="PF13487">
    <property type="entry name" value="HD_5"/>
    <property type="match status" value="1"/>
</dbReference>
<dbReference type="SMART" id="SM00471">
    <property type="entry name" value="HDc"/>
    <property type="match status" value="1"/>
</dbReference>
<sequence>MLTPLPNTKPFLQCPQSSDIECTTLSISLHQLAESLGMAVDAKDPCTCEHSEEVAVISQILALRMGYSPRKAETIHIAGHLHDIGKIGIPDDILRKPGTLTTREWGIIKRHPEIGAQIVRPVKALGHPGGIADIILHHHESYDGTGYPHGLRGRNIPDGARIIAVADSLSAMLQPRTYKPAMDFEAAAADIVRYSGQRYDPRVVEAFTQCDSEINAWITGMHNSSIQE</sequence>
<gene>
    <name evidence="2" type="ORF">DFE_3284</name>
</gene>
<dbReference type="CDD" id="cd00077">
    <property type="entry name" value="HDc"/>
    <property type="match status" value="1"/>
</dbReference>
<dbReference type="GO" id="GO:0016787">
    <property type="term" value="F:hydrolase activity"/>
    <property type="evidence" value="ECO:0007669"/>
    <property type="project" value="UniProtKB-KW"/>
</dbReference>
<evidence type="ECO:0000259" key="1">
    <source>
        <dbReference type="PROSITE" id="PS51832"/>
    </source>
</evidence>
<name>A0A2Z6B3M8_9BACT</name>
<evidence type="ECO:0000313" key="3">
    <source>
        <dbReference type="Proteomes" id="UP000269883"/>
    </source>
</evidence>
<dbReference type="AlphaFoldDB" id="A0A2Z6B3M8"/>
<dbReference type="SUPFAM" id="SSF109604">
    <property type="entry name" value="HD-domain/PDEase-like"/>
    <property type="match status" value="1"/>
</dbReference>
<dbReference type="KEGG" id="dfl:DFE_3284"/>
<keyword evidence="3" id="KW-1185">Reference proteome</keyword>
<protein>
    <submittedName>
        <fullName evidence="2">Metal dependent phosphohydrolase</fullName>
    </submittedName>
</protein>
<accession>A0A2Z6B3M8</accession>
<feature type="domain" description="HD-GYP" evidence="1">
    <location>
        <begin position="25"/>
        <end position="223"/>
    </location>
</feature>
<dbReference type="Proteomes" id="UP000269883">
    <property type="component" value="Chromosome"/>
</dbReference>
<keyword evidence="2" id="KW-0378">Hydrolase</keyword>
<reference evidence="2 3" key="1">
    <citation type="journal article" date="2018" name="Sci. Adv.">
        <title>Multi-heme cytochromes provide a pathway for survival in energy-limited environments.</title>
        <authorList>
            <person name="Deng X."/>
            <person name="Dohmae N."/>
            <person name="Nealson K.H."/>
            <person name="Hashimoto K."/>
            <person name="Okamoto A."/>
        </authorList>
    </citation>
    <scope>NUCLEOTIDE SEQUENCE [LARGE SCALE GENOMIC DNA]</scope>
    <source>
        <strain evidence="2 3">IS5</strain>
    </source>
</reference>
<dbReference type="OrthoDB" id="9769359at2"/>
<proteinExistence type="predicted"/>